<reference evidence="4 5" key="1">
    <citation type="submission" date="2011-12" db="EMBL/GenBank/DDBJ databases">
        <title>The Genome Sequence of Prevotella maculosa OT 289.</title>
        <authorList>
            <consortium name="The Broad Institute Genome Sequencing Platform"/>
            <person name="Earl A."/>
            <person name="Ward D."/>
            <person name="Feldgarden M."/>
            <person name="Gevers D."/>
            <person name="Izard J."/>
            <person name="Blanton J.M."/>
            <person name="Mathney J."/>
            <person name="Tanner A.C."/>
            <person name="Dewhirst F.E."/>
            <person name="Young S.K."/>
            <person name="Zeng Q."/>
            <person name="Gargeya S."/>
            <person name="Fitzgerald M."/>
            <person name="Haas B."/>
            <person name="Abouelleil A."/>
            <person name="Alvarado L."/>
            <person name="Arachchi H.M."/>
            <person name="Berlin A."/>
            <person name="Chapman S.B."/>
            <person name="Gearin G."/>
            <person name="Goldberg J."/>
            <person name="Griggs A."/>
            <person name="Gujja S."/>
            <person name="Hansen M."/>
            <person name="Heiman D."/>
            <person name="Howarth C."/>
            <person name="Larimer J."/>
            <person name="Lui A."/>
            <person name="MacDonald P.J.P."/>
            <person name="McCowen C."/>
            <person name="Montmayeur A."/>
            <person name="Murphy C."/>
            <person name="Neiman D."/>
            <person name="Pearson M."/>
            <person name="Priest M."/>
            <person name="Roberts A."/>
            <person name="Saif S."/>
            <person name="Shea T."/>
            <person name="Sisk P."/>
            <person name="Stolte C."/>
            <person name="Sykes S."/>
            <person name="Wortman J."/>
            <person name="Nusbaum C."/>
            <person name="Birren B."/>
        </authorList>
    </citation>
    <scope>NUCLEOTIDE SEQUENCE [LARGE SCALE GENOMIC DNA]</scope>
    <source>
        <strain evidence="4 5">OT 289</strain>
    </source>
</reference>
<feature type="domain" description="Outer membrane protein beta-barrel" evidence="3">
    <location>
        <begin position="230"/>
        <end position="367"/>
    </location>
</feature>
<gene>
    <name evidence="4" type="ORF">HMPREF9944_01409</name>
</gene>
<keyword evidence="2" id="KW-1133">Transmembrane helix</keyword>
<dbReference type="Proteomes" id="UP000003167">
    <property type="component" value="Unassembled WGS sequence"/>
</dbReference>
<keyword evidence="2" id="KW-0812">Transmembrane</keyword>
<dbReference type="EMBL" id="AGEK01000027">
    <property type="protein sequence ID" value="EHO70202.1"/>
    <property type="molecule type" value="Genomic_DNA"/>
</dbReference>
<evidence type="ECO:0000313" key="5">
    <source>
        <dbReference type="Proteomes" id="UP000003167"/>
    </source>
</evidence>
<dbReference type="Pfam" id="PF13568">
    <property type="entry name" value="OMP_b-brl_2"/>
    <property type="match status" value="1"/>
</dbReference>
<dbReference type="STRING" id="999422.HMPREF9944_01409"/>
<dbReference type="OrthoDB" id="1150526at2"/>
<evidence type="ECO:0000313" key="4">
    <source>
        <dbReference type="EMBL" id="EHO70202.1"/>
    </source>
</evidence>
<dbReference type="InterPro" id="IPR011250">
    <property type="entry name" value="OMP/PagP_B-barrel"/>
</dbReference>
<dbReference type="SUPFAM" id="SSF56925">
    <property type="entry name" value="OMPA-like"/>
    <property type="match status" value="1"/>
</dbReference>
<accession>H1HML5</accession>
<feature type="transmembrane region" description="Helical" evidence="2">
    <location>
        <begin position="52"/>
        <end position="71"/>
    </location>
</feature>
<proteinExistence type="predicted"/>
<dbReference type="Gene3D" id="2.40.160.20">
    <property type="match status" value="1"/>
</dbReference>
<name>H1HML5_9BACT</name>
<dbReference type="AlphaFoldDB" id="H1HML5"/>
<evidence type="ECO:0000259" key="3">
    <source>
        <dbReference type="Pfam" id="PF13568"/>
    </source>
</evidence>
<organism evidence="4 5">
    <name type="scientific">Segatella maculosa OT 289</name>
    <dbReference type="NCBI Taxonomy" id="999422"/>
    <lineage>
        <taxon>Bacteria</taxon>
        <taxon>Pseudomonadati</taxon>
        <taxon>Bacteroidota</taxon>
        <taxon>Bacteroidia</taxon>
        <taxon>Bacteroidales</taxon>
        <taxon>Prevotellaceae</taxon>
        <taxon>Segatella</taxon>
    </lineage>
</organism>
<keyword evidence="5" id="KW-1185">Reference proteome</keyword>
<comment type="caution">
    <text evidence="4">The sequence shown here is derived from an EMBL/GenBank/DDBJ whole genome shotgun (WGS) entry which is preliminary data.</text>
</comment>
<dbReference type="InterPro" id="IPR025665">
    <property type="entry name" value="Beta-barrel_OMP_2"/>
</dbReference>
<dbReference type="RefSeq" id="WP_008565373.1">
    <property type="nucleotide sequence ID" value="NZ_JH594503.1"/>
</dbReference>
<sequence length="402" mass="44618">MKNWTDDIRQRLQGHRQAPPQELLDNIKAELQRRGLTPAHSSQTTHVGTGKLWWAAACLTAVIAGVGVWWLQHSEPTSMPLTAQKQAVTDQPTQVLEQVADLRQQNLRQRLAVWAGKEPIRPIAARNVQEVKAASAVNSVPTEPFSVASTTETTVQPPEQRPARPARRPTNGPANIPSHPASRLAHRLSWSAYTEGTGLSNSGGNGLHGNERLLNVMLREPNGEKPIAAPGYHALQYHHRQPVKVGLSVGYRMGERWSVHTGLTYSYMSADVNLTGSESENGLQRLHYVGIPLAVSYGLWQHKQLRVYATVGGEVEKLVNGQLKFTQVSAQEQQHSETISLKEHRLQWSVNAAVGLEYRLTKQLHLYAEPGVSHYFNNGSDLQNSYKDKPTGFQLQIGVRIK</sequence>
<feature type="region of interest" description="Disordered" evidence="1">
    <location>
        <begin position="143"/>
        <end position="182"/>
    </location>
</feature>
<keyword evidence="2" id="KW-0472">Membrane</keyword>
<feature type="compositionally biased region" description="Polar residues" evidence="1">
    <location>
        <begin position="143"/>
        <end position="155"/>
    </location>
</feature>
<protein>
    <recommendedName>
        <fullName evidence="3">Outer membrane protein beta-barrel domain-containing protein</fullName>
    </recommendedName>
</protein>
<evidence type="ECO:0000256" key="2">
    <source>
        <dbReference type="SAM" id="Phobius"/>
    </source>
</evidence>
<evidence type="ECO:0000256" key="1">
    <source>
        <dbReference type="SAM" id="MobiDB-lite"/>
    </source>
</evidence>
<dbReference type="HOGENOM" id="CLU_050662_1_0_10"/>
<dbReference type="PATRIC" id="fig|999422.3.peg.1464"/>